<comment type="similarity">
    <text evidence="3 9">Belongs to the glycosyl hydrolase 13 family. GlgB subfamily.</text>
</comment>
<dbReference type="Gene3D" id="2.60.40.10">
    <property type="entry name" value="Immunoglobulins"/>
    <property type="match status" value="1"/>
</dbReference>
<dbReference type="UniPathway" id="UPA00164"/>
<dbReference type="CDD" id="cd11322">
    <property type="entry name" value="AmyAc_Glg_BE"/>
    <property type="match status" value="1"/>
</dbReference>
<sequence>MDQPSRTNLNLPDADLYLFGHGDARRAYLLFGCHELPRESESDVRTFRFVLWAPHARSVSLVGSFNQWDQAATPMEQVSEGIWCCVVEGLENGDPYKYAIEGADGTVQLKADPFAFHAENGLSTASKVWTLDGYDWHDADWMDARAASDPLHGPMSIYELHLGSWRVGEQETFPNYRIVADQLVEYCQQMGYTHVELMPLTEFPLPASWGYQATGYYAVSSRYGTPQDFMYMVDTLHAAGIGVILDWVPAHFPKDAFALARFDGTPLFEYADPRKGEHAEWGTLVFDYGKPQVVSFLVSSAMFFLDVYHIDGIRVDAVTSMLYLDYARTEWVPNIHGGNINLEAVDFIRKLNTAVRETYPGAVTIAEESTSYPKVTAPVEYDGLGFTFKWDMGFMHDMLEYCSMDPLFRRDHHDKLTFGMVYAFSEHFVLAFSHDEVVHGKKSMVDKMFGDYLQKFANLRVLMGWQFARPGKKLTFMGSEFGQFIEWDFAKQLDWFMLKYPIHNGLHLYSAALNKMYAAHPALWQIDDCWDGFQWANVDDRDESAVACLRQARDGSPDVLCCCNFTPNAVEGFTVGLPTCGELHLLLDSDIELYGGTDCGAAVIEAPAEEPFEGHPCSAKLKLPPMSAVFFEFVRSNPPKETEDALPGGPETKE</sequence>
<dbReference type="GO" id="GO:0005978">
    <property type="term" value="P:glycogen biosynthetic process"/>
    <property type="evidence" value="ECO:0007669"/>
    <property type="project" value="UniProtKB-UniRule"/>
</dbReference>
<evidence type="ECO:0000256" key="9">
    <source>
        <dbReference type="HAMAP-Rule" id="MF_00685"/>
    </source>
</evidence>
<protein>
    <recommendedName>
        <fullName evidence="9">1,4-alpha-glucan branching enzyme GlgB</fullName>
        <ecNumber evidence="9">2.4.1.18</ecNumber>
    </recommendedName>
    <alternativeName>
        <fullName evidence="9">1,4-alpha-D-glucan:1,4-alpha-D-glucan 6-glucosyl-transferase</fullName>
    </alternativeName>
    <alternativeName>
        <fullName evidence="9">Alpha-(1-&gt;4)-glucan branching enzyme</fullName>
    </alternativeName>
    <alternativeName>
        <fullName evidence="9">Glycogen branching enzyme</fullName>
        <shortName evidence="9">BE</shortName>
    </alternativeName>
</protein>
<dbReference type="CAZy" id="GH13">
    <property type="family name" value="Glycoside Hydrolase Family 13"/>
</dbReference>
<evidence type="ECO:0000259" key="11">
    <source>
        <dbReference type="SMART" id="SM00642"/>
    </source>
</evidence>
<dbReference type="STRING" id="471855.Shel_17070"/>
<dbReference type="KEGG" id="shi:Shel_17070"/>
<name>C7N741_SLAHD</name>
<feature type="active site" description="Nucleophile" evidence="9 10">
    <location>
        <position position="316"/>
    </location>
</feature>
<keyword evidence="6 9" id="KW-0808">Transferase</keyword>
<keyword evidence="5 9" id="KW-0328">Glycosyltransferase</keyword>
<comment type="catalytic activity">
    <reaction evidence="1 9">
        <text>Transfers a segment of a (1-&gt;4)-alpha-D-glucan chain to a primary hydroxy group in a similar glucan chain.</text>
        <dbReference type="EC" id="2.4.1.18"/>
    </reaction>
</comment>
<keyword evidence="4 9" id="KW-0321">Glycogen metabolism</keyword>
<dbReference type="Gene3D" id="3.20.20.80">
    <property type="entry name" value="Glycosidases"/>
    <property type="match status" value="1"/>
</dbReference>
<dbReference type="EMBL" id="CP001684">
    <property type="protein sequence ID" value="ACV22726.1"/>
    <property type="molecule type" value="Genomic_DNA"/>
</dbReference>
<dbReference type="PANTHER" id="PTHR43651">
    <property type="entry name" value="1,4-ALPHA-GLUCAN-BRANCHING ENZYME"/>
    <property type="match status" value="1"/>
</dbReference>
<comment type="pathway">
    <text evidence="2 9">Glycan biosynthesis; glycogen biosynthesis.</text>
</comment>
<dbReference type="GO" id="GO:0043169">
    <property type="term" value="F:cation binding"/>
    <property type="evidence" value="ECO:0007669"/>
    <property type="project" value="InterPro"/>
</dbReference>
<dbReference type="RefSeq" id="WP_012798828.1">
    <property type="nucleotide sequence ID" value="NC_013165.1"/>
</dbReference>
<feature type="active site" description="Proton donor" evidence="9 10">
    <location>
        <position position="367"/>
    </location>
</feature>
<evidence type="ECO:0000256" key="1">
    <source>
        <dbReference type="ARBA" id="ARBA00000826"/>
    </source>
</evidence>
<dbReference type="InterPro" id="IPR044143">
    <property type="entry name" value="GlgB_N_E_set_prok"/>
</dbReference>
<organism evidence="12 13">
    <name type="scientific">Slackia heliotrinireducens (strain ATCC 29202 / DSM 20476 / NCTC 11029 / RHS 1)</name>
    <name type="common">Peptococcus heliotrinreducens</name>
    <dbReference type="NCBI Taxonomy" id="471855"/>
    <lineage>
        <taxon>Bacteria</taxon>
        <taxon>Bacillati</taxon>
        <taxon>Actinomycetota</taxon>
        <taxon>Coriobacteriia</taxon>
        <taxon>Eggerthellales</taxon>
        <taxon>Eggerthellaceae</taxon>
        <taxon>Slackia</taxon>
    </lineage>
</organism>
<dbReference type="eggNOG" id="COG0296">
    <property type="taxonomic scope" value="Bacteria"/>
</dbReference>
<dbReference type="Proteomes" id="UP000002026">
    <property type="component" value="Chromosome"/>
</dbReference>
<dbReference type="GO" id="GO:0003844">
    <property type="term" value="F:1,4-alpha-glucan branching enzyme activity"/>
    <property type="evidence" value="ECO:0007669"/>
    <property type="project" value="UniProtKB-UniRule"/>
</dbReference>
<dbReference type="Pfam" id="PF02922">
    <property type="entry name" value="CBM_48"/>
    <property type="match status" value="1"/>
</dbReference>
<dbReference type="InterPro" id="IPR017853">
    <property type="entry name" value="GH"/>
</dbReference>
<evidence type="ECO:0000313" key="13">
    <source>
        <dbReference type="Proteomes" id="UP000002026"/>
    </source>
</evidence>
<keyword evidence="8 9" id="KW-0119">Carbohydrate metabolism</keyword>
<dbReference type="SUPFAM" id="SSF51011">
    <property type="entry name" value="Glycosyl hydrolase domain"/>
    <property type="match status" value="1"/>
</dbReference>
<dbReference type="InterPro" id="IPR037439">
    <property type="entry name" value="Branching_enzy"/>
</dbReference>
<dbReference type="InterPro" id="IPR006407">
    <property type="entry name" value="GlgB"/>
</dbReference>
<evidence type="ECO:0000313" key="12">
    <source>
        <dbReference type="EMBL" id="ACV22726.1"/>
    </source>
</evidence>
<evidence type="ECO:0000256" key="3">
    <source>
        <dbReference type="ARBA" id="ARBA00009000"/>
    </source>
</evidence>
<dbReference type="NCBIfam" id="NF003811">
    <property type="entry name" value="PRK05402.1"/>
    <property type="match status" value="1"/>
</dbReference>
<reference evidence="12 13" key="1">
    <citation type="journal article" date="2009" name="Stand. Genomic Sci.">
        <title>Complete genome sequence of Slackia heliotrinireducens type strain (RHS 1).</title>
        <authorList>
            <person name="Pukall R."/>
            <person name="Lapidus A."/>
            <person name="Nolan M."/>
            <person name="Copeland A."/>
            <person name="Glavina Del Rio T."/>
            <person name="Lucas S."/>
            <person name="Chen F."/>
            <person name="Tice H."/>
            <person name="Cheng J.F."/>
            <person name="Chertkov O."/>
            <person name="Bruce D."/>
            <person name="Goodwin L."/>
            <person name="Kuske C."/>
            <person name="Brettin T."/>
            <person name="Detter J.C."/>
            <person name="Han C."/>
            <person name="Pitluck S."/>
            <person name="Pati A."/>
            <person name="Mavrommatis K."/>
            <person name="Ivanova N."/>
            <person name="Ovchinnikova G."/>
            <person name="Chen A."/>
            <person name="Palaniappan K."/>
            <person name="Schneider S."/>
            <person name="Rohde M."/>
            <person name="Chain P."/>
            <person name="D'haeseleer P."/>
            <person name="Goker M."/>
            <person name="Bristow J."/>
            <person name="Eisen J.A."/>
            <person name="Markowitz V."/>
            <person name="Kyrpides N.C."/>
            <person name="Klenk H.P."/>
            <person name="Hugenholtz P."/>
        </authorList>
    </citation>
    <scope>NUCLEOTIDE SEQUENCE [LARGE SCALE GENOMIC DNA]</scope>
    <source>
        <strain evidence="13">ATCC 29202 / DSM 20476 / NCTC 11029 / RHS 1</strain>
    </source>
</reference>
<evidence type="ECO:0000256" key="2">
    <source>
        <dbReference type="ARBA" id="ARBA00004964"/>
    </source>
</evidence>
<evidence type="ECO:0000256" key="10">
    <source>
        <dbReference type="PIRSR" id="PIRSR000463-1"/>
    </source>
</evidence>
<dbReference type="Gene3D" id="2.60.40.1180">
    <property type="entry name" value="Golgi alpha-mannosidase II"/>
    <property type="match status" value="1"/>
</dbReference>
<keyword evidence="7 9" id="KW-0320">Glycogen biosynthesis</keyword>
<dbReference type="HAMAP" id="MF_00685">
    <property type="entry name" value="GlgB"/>
    <property type="match status" value="1"/>
</dbReference>
<dbReference type="SUPFAM" id="SSF51445">
    <property type="entry name" value="(Trans)glycosidases"/>
    <property type="match status" value="1"/>
</dbReference>
<dbReference type="PIRSF" id="PIRSF000463">
    <property type="entry name" value="GlgB"/>
    <property type="match status" value="1"/>
</dbReference>
<dbReference type="PANTHER" id="PTHR43651:SF3">
    <property type="entry name" value="1,4-ALPHA-GLUCAN-BRANCHING ENZYME"/>
    <property type="match status" value="1"/>
</dbReference>
<dbReference type="AlphaFoldDB" id="C7N741"/>
<evidence type="ECO:0000256" key="6">
    <source>
        <dbReference type="ARBA" id="ARBA00022679"/>
    </source>
</evidence>
<dbReference type="Pfam" id="PF02806">
    <property type="entry name" value="Alpha-amylase_C"/>
    <property type="match status" value="1"/>
</dbReference>
<evidence type="ECO:0000256" key="5">
    <source>
        <dbReference type="ARBA" id="ARBA00022676"/>
    </source>
</evidence>
<dbReference type="EC" id="2.4.1.18" evidence="9"/>
<comment type="function">
    <text evidence="9">Catalyzes the formation of the alpha-1,6-glucosidic linkages in glycogen by scission of a 1,4-alpha-linked oligosaccharide from growing alpha-1,4-glucan chains and the subsequent attachment of the oligosaccharide to the alpha-1,6 position.</text>
</comment>
<dbReference type="CDD" id="cd02855">
    <property type="entry name" value="E_set_GBE_prok_N"/>
    <property type="match status" value="1"/>
</dbReference>
<dbReference type="Pfam" id="PF00128">
    <property type="entry name" value="Alpha-amylase"/>
    <property type="match status" value="1"/>
</dbReference>
<evidence type="ECO:0000256" key="8">
    <source>
        <dbReference type="ARBA" id="ARBA00023277"/>
    </source>
</evidence>
<dbReference type="InterPro" id="IPR006048">
    <property type="entry name" value="A-amylase/branching_C"/>
</dbReference>
<accession>C7N741</accession>
<dbReference type="GO" id="GO:0005829">
    <property type="term" value="C:cytosol"/>
    <property type="evidence" value="ECO:0007669"/>
    <property type="project" value="TreeGrafter"/>
</dbReference>
<dbReference type="GO" id="GO:0004553">
    <property type="term" value="F:hydrolase activity, hydrolyzing O-glycosyl compounds"/>
    <property type="evidence" value="ECO:0007669"/>
    <property type="project" value="InterPro"/>
</dbReference>
<dbReference type="FunFam" id="3.20.20.80:FF:000003">
    <property type="entry name" value="1,4-alpha-glucan branching enzyme GlgB"/>
    <property type="match status" value="1"/>
</dbReference>
<dbReference type="SMART" id="SM00642">
    <property type="entry name" value="Aamy"/>
    <property type="match status" value="1"/>
</dbReference>
<proteinExistence type="inferred from homology"/>
<dbReference type="InterPro" id="IPR004193">
    <property type="entry name" value="Glyco_hydro_13_N"/>
</dbReference>
<gene>
    <name evidence="9" type="primary">glgB</name>
    <name evidence="12" type="ordered locus">Shel_17070</name>
</gene>
<dbReference type="InterPro" id="IPR006047">
    <property type="entry name" value="GH13_cat_dom"/>
</dbReference>
<comment type="subunit">
    <text evidence="9">Monomer.</text>
</comment>
<dbReference type="NCBIfam" id="TIGR01515">
    <property type="entry name" value="branching_enzym"/>
    <property type="match status" value="1"/>
</dbReference>
<dbReference type="NCBIfam" id="NF008967">
    <property type="entry name" value="PRK12313.1"/>
    <property type="match status" value="1"/>
</dbReference>
<keyword evidence="13" id="KW-1185">Reference proteome</keyword>
<feature type="domain" description="Glycosyl hydrolase family 13 catalytic" evidence="11">
    <location>
        <begin position="159"/>
        <end position="520"/>
    </location>
</feature>
<dbReference type="CAZy" id="CBM48">
    <property type="family name" value="Carbohydrate-Binding Module Family 48"/>
</dbReference>
<dbReference type="InterPro" id="IPR013780">
    <property type="entry name" value="Glyco_hydro_b"/>
</dbReference>
<evidence type="ECO:0000256" key="4">
    <source>
        <dbReference type="ARBA" id="ARBA00022600"/>
    </source>
</evidence>
<evidence type="ECO:0000256" key="7">
    <source>
        <dbReference type="ARBA" id="ARBA00023056"/>
    </source>
</evidence>
<dbReference type="HOGENOM" id="CLU_004245_3_2_11"/>
<dbReference type="InterPro" id="IPR013783">
    <property type="entry name" value="Ig-like_fold"/>
</dbReference>